<organism evidence="3 4">
    <name type="scientific">Nocardiopsis alba</name>
    <dbReference type="NCBI Taxonomy" id="53437"/>
    <lineage>
        <taxon>Bacteria</taxon>
        <taxon>Bacillati</taxon>
        <taxon>Actinomycetota</taxon>
        <taxon>Actinomycetes</taxon>
        <taxon>Streptosporangiales</taxon>
        <taxon>Nocardiopsidaceae</taxon>
        <taxon>Nocardiopsis</taxon>
    </lineage>
</organism>
<evidence type="ECO:0008006" key="5">
    <source>
        <dbReference type="Google" id="ProtNLM"/>
    </source>
</evidence>
<dbReference type="EMBL" id="JAYMRS010000003">
    <property type="protein sequence ID" value="MFB8768433.1"/>
    <property type="molecule type" value="Genomic_DNA"/>
</dbReference>
<dbReference type="Proteomes" id="UP001585053">
    <property type="component" value="Unassembled WGS sequence"/>
</dbReference>
<keyword evidence="2" id="KW-0812">Transmembrane</keyword>
<sequence length="386" mass="42608">MPDTERQKGQNENRLTVGVIADPVAMPALIGEQLAQDLPQLLTQQVDSEQTWAARAHWERLPPSDSRHTAMMELAETKLAERGWDMVVCVTDLPMRSGKRAIMGDMNSQRRVVVVSLPAFGVMALRRRVGAVVAQFVADMHRPGTPQEGTAQHARSRIPLLAARFRRHTPDQPGVDARISSRWGNLRLLLGMVRANRPWRLTWSLTSPLVGAFAFSAFYLLNATVWEIATTLSACRLALAVIGALSVMTGWLIFYHNLWEPVRARPRGERQQAVLFNATTVLTLGLGVAFLYVGLYLVNLTAALVLLSPEVLHSYIAGQTSAGTYVLIPVLVTAAATVAGAIGSGFESEESVRNAAFSLRERERREAFREKHEQRQGSLQERGKAS</sequence>
<keyword evidence="2" id="KW-1133">Transmembrane helix</keyword>
<proteinExistence type="predicted"/>
<keyword evidence="4" id="KW-1185">Reference proteome</keyword>
<comment type="caution">
    <text evidence="3">The sequence shown here is derived from an EMBL/GenBank/DDBJ whole genome shotgun (WGS) entry which is preliminary data.</text>
</comment>
<accession>A0ABV5DV11</accession>
<feature type="transmembrane region" description="Helical" evidence="2">
    <location>
        <begin position="322"/>
        <end position="343"/>
    </location>
</feature>
<reference evidence="3 4" key="1">
    <citation type="submission" date="2024-01" db="EMBL/GenBank/DDBJ databases">
        <title>Genome mining of biosynthetic gene clusters to explore secondary metabolites of Streptomyces sp.</title>
        <authorList>
            <person name="Baig A."/>
            <person name="Ajitkumar Shintre N."/>
            <person name="Kumar H."/>
            <person name="Anbarasu A."/>
            <person name="Ramaiah S."/>
        </authorList>
    </citation>
    <scope>NUCLEOTIDE SEQUENCE [LARGE SCALE GENOMIC DNA]</scope>
    <source>
        <strain evidence="3 4">A01</strain>
    </source>
</reference>
<feature type="region of interest" description="Disordered" evidence="1">
    <location>
        <begin position="366"/>
        <end position="386"/>
    </location>
</feature>
<evidence type="ECO:0000313" key="4">
    <source>
        <dbReference type="Proteomes" id="UP001585053"/>
    </source>
</evidence>
<dbReference type="RefSeq" id="WP_376737296.1">
    <property type="nucleotide sequence ID" value="NZ_JAYMRS010000003.1"/>
</dbReference>
<evidence type="ECO:0000256" key="1">
    <source>
        <dbReference type="SAM" id="MobiDB-lite"/>
    </source>
</evidence>
<evidence type="ECO:0000256" key="2">
    <source>
        <dbReference type="SAM" id="Phobius"/>
    </source>
</evidence>
<feature type="transmembrane region" description="Helical" evidence="2">
    <location>
        <begin position="228"/>
        <end position="254"/>
    </location>
</feature>
<name>A0ABV5DV11_9ACTN</name>
<feature type="transmembrane region" description="Helical" evidence="2">
    <location>
        <begin position="274"/>
        <end position="302"/>
    </location>
</feature>
<gene>
    <name evidence="3" type="ORF">VSQ78_12025</name>
</gene>
<keyword evidence="2" id="KW-0472">Membrane</keyword>
<feature type="transmembrane region" description="Helical" evidence="2">
    <location>
        <begin position="201"/>
        <end position="222"/>
    </location>
</feature>
<protein>
    <recommendedName>
        <fullName evidence="5">5,10-methylene-tetrahydrofolate dehydrogenase</fullName>
    </recommendedName>
</protein>
<evidence type="ECO:0000313" key="3">
    <source>
        <dbReference type="EMBL" id="MFB8768433.1"/>
    </source>
</evidence>